<dbReference type="InterPro" id="IPR006311">
    <property type="entry name" value="TAT_signal"/>
</dbReference>
<proteinExistence type="predicted"/>
<dbReference type="PROSITE" id="PS51318">
    <property type="entry name" value="TAT"/>
    <property type="match status" value="1"/>
</dbReference>
<feature type="chain" id="PRO_5026099764" evidence="1">
    <location>
        <begin position="34"/>
        <end position="483"/>
    </location>
</feature>
<gene>
    <name evidence="2" type="ORF">GE115_03550</name>
</gene>
<feature type="signal peptide" evidence="1">
    <location>
        <begin position="1"/>
        <end position="33"/>
    </location>
</feature>
<evidence type="ECO:0000313" key="2">
    <source>
        <dbReference type="EMBL" id="MRG58947.1"/>
    </source>
</evidence>
<dbReference type="Gene3D" id="3.20.20.80">
    <property type="entry name" value="Glycosidases"/>
    <property type="match status" value="1"/>
</dbReference>
<evidence type="ECO:0000313" key="3">
    <source>
        <dbReference type="Proteomes" id="UP000431080"/>
    </source>
</evidence>
<dbReference type="EMBL" id="WJIF01000002">
    <property type="protein sequence ID" value="MRG58947.1"/>
    <property type="molecule type" value="Genomic_DNA"/>
</dbReference>
<evidence type="ECO:0000256" key="1">
    <source>
        <dbReference type="SAM" id="SignalP"/>
    </source>
</evidence>
<accession>A0A6I2F5E8</accession>
<keyword evidence="3" id="KW-1185">Reference proteome</keyword>
<dbReference type="Proteomes" id="UP000431080">
    <property type="component" value="Unassembled WGS sequence"/>
</dbReference>
<keyword evidence="1" id="KW-0732">Signal</keyword>
<protein>
    <submittedName>
        <fullName evidence="2">DUF4832 domain-containing protein</fullName>
    </submittedName>
</protein>
<name>A0A6I2F5E8_9MICO</name>
<dbReference type="AlphaFoldDB" id="A0A6I2F5E8"/>
<comment type="caution">
    <text evidence="2">The sequence shown here is derived from an EMBL/GenBank/DDBJ whole genome shotgun (WGS) entry which is preliminary data.</text>
</comment>
<reference evidence="2 3" key="1">
    <citation type="submission" date="2019-10" db="EMBL/GenBank/DDBJ databases">
        <authorList>
            <person name="Nie G."/>
            <person name="Ming H."/>
            <person name="Yi B."/>
        </authorList>
    </citation>
    <scope>NUCLEOTIDE SEQUENCE [LARGE SCALE GENOMIC DNA]</scope>
    <source>
        <strain evidence="2 3">CFH 90414</strain>
    </source>
</reference>
<sequence length="483" mass="52356">MTTSSARRTLIGGAALAAALALALGGAVPAAVAEHGDGRGPAHDEWRALAPAGEPESNPLKGFIPFAGDYPDFPHSMEWSYFPLNAVMTGPSTFDWTTVEATLDEVAARGHQTTMRFYLDYPQRESGIPQFLLDGGLETYPYTEFGNSTSVIPDYDDPNLIAALDAFVAEFGARYDGDPRLGFVQAGLIGFWGEWHTWPYNGEAGLPDRMPTAEHQADVLADFIDAFEETDIEVRYPSAANANLDVGYHDDSFALTTKPSPYGWYFMDQMIAAGATEKWKTNSIGGELRPELQSCIFSEAGCPVIQEGGDNDFAGSVEVTHASWLINHYAFATGYTGADRQRAIDGARSLGYSLRVVEAAVEAPPRRGDRDDRDDRLDVAIAVENVGIAPFAYDWPITIALADSRGRVVEQWTSPWTLDQVASGEQVRFEGDFGTSGVRPGRYTVLVQGTNPLATGQPVRFANADQDASVDGWLSIGSTVLTR</sequence>
<dbReference type="RefSeq" id="WP_153683444.1">
    <property type="nucleotide sequence ID" value="NZ_WJIF01000002.1"/>
</dbReference>
<organism evidence="2 3">
    <name type="scientific">Agromyces agglutinans</name>
    <dbReference type="NCBI Taxonomy" id="2662258"/>
    <lineage>
        <taxon>Bacteria</taxon>
        <taxon>Bacillati</taxon>
        <taxon>Actinomycetota</taxon>
        <taxon>Actinomycetes</taxon>
        <taxon>Micrococcales</taxon>
        <taxon>Microbacteriaceae</taxon>
        <taxon>Agromyces</taxon>
    </lineage>
</organism>